<gene>
    <name evidence="1" type="ORF">G7B40_033670</name>
</gene>
<dbReference type="Proteomes" id="UP000667802">
    <property type="component" value="Unassembled WGS sequence"/>
</dbReference>
<proteinExistence type="predicted"/>
<evidence type="ECO:0000313" key="1">
    <source>
        <dbReference type="EMBL" id="MDR9899471.1"/>
    </source>
</evidence>
<sequence length="132" mass="15026">MKHQNKPSPQEELYERIDKLVSMKDCLEQEIQAIIASGAIARAGCWIARYLAKGRKGFYWYYKLQATDPIFPTKTSGKLSKYKHLGKAGSLAYVEALEQITKRAKIEALARSIETLNLGLKDLLEETSKYKK</sequence>
<name>A0AAP5IDA6_9CYAN</name>
<dbReference type="EMBL" id="JAALHA020000025">
    <property type="protein sequence ID" value="MDR9899471.1"/>
    <property type="molecule type" value="Genomic_DNA"/>
</dbReference>
<organism evidence="1 2">
    <name type="scientific">Aetokthonos hydrillicola Thurmond2011</name>
    <dbReference type="NCBI Taxonomy" id="2712845"/>
    <lineage>
        <taxon>Bacteria</taxon>
        <taxon>Bacillati</taxon>
        <taxon>Cyanobacteriota</taxon>
        <taxon>Cyanophyceae</taxon>
        <taxon>Nostocales</taxon>
        <taxon>Hapalosiphonaceae</taxon>
        <taxon>Aetokthonos</taxon>
    </lineage>
</organism>
<dbReference type="AlphaFoldDB" id="A0AAP5IDA6"/>
<protein>
    <submittedName>
        <fullName evidence="1">Uncharacterized protein</fullName>
    </submittedName>
</protein>
<evidence type="ECO:0000313" key="2">
    <source>
        <dbReference type="Proteomes" id="UP000667802"/>
    </source>
</evidence>
<dbReference type="RefSeq" id="WP_208344962.1">
    <property type="nucleotide sequence ID" value="NZ_CAWQFN010000562.1"/>
</dbReference>
<comment type="caution">
    <text evidence="1">The sequence shown here is derived from an EMBL/GenBank/DDBJ whole genome shotgun (WGS) entry which is preliminary data.</text>
</comment>
<accession>A0AAP5IDA6</accession>
<keyword evidence="2" id="KW-1185">Reference proteome</keyword>
<reference evidence="2" key="1">
    <citation type="journal article" date="2021" name="Science">
        <title>Hunting the eagle killer: A cyanobacterial neurotoxin causes vacuolar myelinopathy.</title>
        <authorList>
            <person name="Breinlinger S."/>
            <person name="Phillips T.J."/>
            <person name="Haram B.N."/>
            <person name="Mares J."/>
            <person name="Martinez Yerena J.A."/>
            <person name="Hrouzek P."/>
            <person name="Sobotka R."/>
            <person name="Henderson W.M."/>
            <person name="Schmieder P."/>
            <person name="Williams S.M."/>
            <person name="Lauderdale J.D."/>
            <person name="Wilde H.D."/>
            <person name="Gerrin W."/>
            <person name="Kust A."/>
            <person name="Washington J.W."/>
            <person name="Wagner C."/>
            <person name="Geier B."/>
            <person name="Liebeke M."/>
            <person name="Enke H."/>
            <person name="Niedermeyer T.H.J."/>
            <person name="Wilde S.B."/>
        </authorList>
    </citation>
    <scope>NUCLEOTIDE SEQUENCE [LARGE SCALE GENOMIC DNA]</scope>
    <source>
        <strain evidence="2">Thurmond2011</strain>
    </source>
</reference>